<dbReference type="InterPro" id="IPR001789">
    <property type="entry name" value="Sig_transdc_resp-reg_receiver"/>
</dbReference>
<name>A0ABQ4QT86_9HYPH</name>
<proteinExistence type="predicted"/>
<dbReference type="EMBL" id="BPQH01000003">
    <property type="protein sequence ID" value="GJD48533.1"/>
    <property type="molecule type" value="Genomic_DNA"/>
</dbReference>
<comment type="caution">
    <text evidence="6">The sequence shown here is derived from an EMBL/GenBank/DDBJ whole genome shotgun (WGS) entry which is preliminary data.</text>
</comment>
<dbReference type="RefSeq" id="WP_128560597.1">
    <property type="nucleotide sequence ID" value="NZ_BPQH01000003.1"/>
</dbReference>
<reference evidence="6" key="1">
    <citation type="journal article" date="2021" name="Front. Microbiol.">
        <title>Comprehensive Comparative Genomics and Phenotyping of Methylobacterium Species.</title>
        <authorList>
            <person name="Alessa O."/>
            <person name="Ogura Y."/>
            <person name="Fujitani Y."/>
            <person name="Takami H."/>
            <person name="Hayashi T."/>
            <person name="Sahin N."/>
            <person name="Tani A."/>
        </authorList>
    </citation>
    <scope>NUCLEOTIDE SEQUENCE</scope>
    <source>
        <strain evidence="6">KCTC 52305</strain>
    </source>
</reference>
<feature type="modified residue" description="4-aspartylphosphate" evidence="4">
    <location>
        <position position="52"/>
    </location>
</feature>
<gene>
    <name evidence="6" type="primary">spo0F</name>
    <name evidence="6" type="ORF">OPKNFCMD_1255</name>
</gene>
<feature type="domain" description="Response regulatory" evidence="5">
    <location>
        <begin position="3"/>
        <end position="117"/>
    </location>
</feature>
<evidence type="ECO:0000256" key="3">
    <source>
        <dbReference type="ARBA" id="ARBA00023163"/>
    </source>
</evidence>
<dbReference type="Pfam" id="PF00072">
    <property type="entry name" value="Response_reg"/>
    <property type="match status" value="1"/>
</dbReference>
<dbReference type="InterPro" id="IPR011006">
    <property type="entry name" value="CheY-like_superfamily"/>
</dbReference>
<sequence length="121" mass="13131">MATVLIVDDEFGIAELLDAVLSDDGHTVLTAANGKQGLRRVAEMRPDLILLDFMMPVMDGPAMLRALAEGPDTRTIPVVMMSSMPEETVRARCEGHAAFLRKPFRLKQAREVVAAVLGGAR</sequence>
<organism evidence="6 7">
    <name type="scientific">Methylobacterium crusticola</name>
    <dbReference type="NCBI Taxonomy" id="1697972"/>
    <lineage>
        <taxon>Bacteria</taxon>
        <taxon>Pseudomonadati</taxon>
        <taxon>Pseudomonadota</taxon>
        <taxon>Alphaproteobacteria</taxon>
        <taxon>Hyphomicrobiales</taxon>
        <taxon>Methylobacteriaceae</taxon>
        <taxon>Methylobacterium</taxon>
    </lineage>
</organism>
<evidence type="ECO:0000313" key="6">
    <source>
        <dbReference type="EMBL" id="GJD48533.1"/>
    </source>
</evidence>
<dbReference type="Gene3D" id="3.40.50.2300">
    <property type="match status" value="1"/>
</dbReference>
<dbReference type="SMART" id="SM00448">
    <property type="entry name" value="REC"/>
    <property type="match status" value="1"/>
</dbReference>
<accession>A0ABQ4QT86</accession>
<dbReference type="PANTHER" id="PTHR44591:SF3">
    <property type="entry name" value="RESPONSE REGULATORY DOMAIN-CONTAINING PROTEIN"/>
    <property type="match status" value="1"/>
</dbReference>
<evidence type="ECO:0000256" key="4">
    <source>
        <dbReference type="PROSITE-ProRule" id="PRU00169"/>
    </source>
</evidence>
<keyword evidence="7" id="KW-1185">Reference proteome</keyword>
<evidence type="ECO:0000259" key="5">
    <source>
        <dbReference type="PROSITE" id="PS50110"/>
    </source>
</evidence>
<reference evidence="6" key="2">
    <citation type="submission" date="2021-08" db="EMBL/GenBank/DDBJ databases">
        <authorList>
            <person name="Tani A."/>
            <person name="Ola A."/>
            <person name="Ogura Y."/>
            <person name="Katsura K."/>
            <person name="Hayashi T."/>
        </authorList>
    </citation>
    <scope>NUCLEOTIDE SEQUENCE</scope>
    <source>
        <strain evidence="6">KCTC 52305</strain>
    </source>
</reference>
<evidence type="ECO:0000256" key="1">
    <source>
        <dbReference type="ARBA" id="ARBA00022553"/>
    </source>
</evidence>
<dbReference type="InterPro" id="IPR050595">
    <property type="entry name" value="Bact_response_regulator"/>
</dbReference>
<evidence type="ECO:0000313" key="7">
    <source>
        <dbReference type="Proteomes" id="UP001055167"/>
    </source>
</evidence>
<evidence type="ECO:0000256" key="2">
    <source>
        <dbReference type="ARBA" id="ARBA00023015"/>
    </source>
</evidence>
<dbReference type="PROSITE" id="PS50110">
    <property type="entry name" value="RESPONSE_REGULATORY"/>
    <property type="match status" value="1"/>
</dbReference>
<dbReference type="SUPFAM" id="SSF52172">
    <property type="entry name" value="CheY-like"/>
    <property type="match status" value="1"/>
</dbReference>
<keyword evidence="2" id="KW-0805">Transcription regulation</keyword>
<keyword evidence="3" id="KW-0804">Transcription</keyword>
<protein>
    <submittedName>
        <fullName evidence="6">Sporulation initiation phosphotransferase F</fullName>
    </submittedName>
</protein>
<dbReference type="Proteomes" id="UP001055167">
    <property type="component" value="Unassembled WGS sequence"/>
</dbReference>
<keyword evidence="1 4" id="KW-0597">Phosphoprotein</keyword>
<dbReference type="PANTHER" id="PTHR44591">
    <property type="entry name" value="STRESS RESPONSE REGULATOR PROTEIN 1"/>
    <property type="match status" value="1"/>
</dbReference>